<name>A0A9W8CEE6_9POAL</name>
<dbReference type="EMBL" id="MU629814">
    <property type="protein sequence ID" value="KAJ1255100.1"/>
    <property type="molecule type" value="Genomic_DNA"/>
</dbReference>
<sequence length="64" mass="6966">MRAAGLFPDALKPLRSYVSLPQATFGPKRSSLSWSTDVPGNHEAAPTGGANDPRQWLLLQFRSV</sequence>
<feature type="region of interest" description="Disordered" evidence="1">
    <location>
        <begin position="26"/>
        <end position="52"/>
    </location>
</feature>
<evidence type="ECO:0000313" key="2">
    <source>
        <dbReference type="EMBL" id="KAJ1255100.1"/>
    </source>
</evidence>
<comment type="caution">
    <text evidence="2">The sequence shown here is derived from an EMBL/GenBank/DDBJ whole genome shotgun (WGS) entry which is preliminary data.</text>
</comment>
<keyword evidence="3" id="KW-1185">Reference proteome</keyword>
<organism evidence="2 3">
    <name type="scientific">Paspalum vaginatum</name>
    <name type="common">seashore paspalum</name>
    <dbReference type="NCBI Taxonomy" id="158149"/>
    <lineage>
        <taxon>Eukaryota</taxon>
        <taxon>Viridiplantae</taxon>
        <taxon>Streptophyta</taxon>
        <taxon>Embryophyta</taxon>
        <taxon>Tracheophyta</taxon>
        <taxon>Spermatophyta</taxon>
        <taxon>Magnoliopsida</taxon>
        <taxon>Liliopsida</taxon>
        <taxon>Poales</taxon>
        <taxon>Poaceae</taxon>
        <taxon>PACMAD clade</taxon>
        <taxon>Panicoideae</taxon>
        <taxon>Andropogonodae</taxon>
        <taxon>Paspaleae</taxon>
        <taxon>Paspalinae</taxon>
        <taxon>Paspalum</taxon>
    </lineage>
</organism>
<evidence type="ECO:0000313" key="3">
    <source>
        <dbReference type="Proteomes" id="UP001164776"/>
    </source>
</evidence>
<accession>A0A9W8CEE6</accession>
<gene>
    <name evidence="2" type="ORF">BS78_K290300</name>
</gene>
<evidence type="ECO:0000256" key="1">
    <source>
        <dbReference type="SAM" id="MobiDB-lite"/>
    </source>
</evidence>
<reference evidence="2 3" key="1">
    <citation type="submission" date="2022-10" db="EMBL/GenBank/DDBJ databases">
        <title>WGS assembly of Paspalum vaginatum 540-79.</title>
        <authorList>
            <person name="Sun G."/>
            <person name="Wase N."/>
            <person name="Shu S."/>
            <person name="Jenkins J."/>
            <person name="Zhou B."/>
            <person name="Torres-Rodriguez J."/>
            <person name="Chen C."/>
            <person name="Sandor L."/>
            <person name="Plott C."/>
            <person name="Yoshinga Y."/>
            <person name="Daum C."/>
            <person name="Qi P."/>
            <person name="Barry K."/>
            <person name="Lipzen A."/>
            <person name="Berry L."/>
            <person name="Pedersen C."/>
            <person name="Gottilla T."/>
            <person name="Foltz A."/>
            <person name="Yu H."/>
            <person name="O'Malley R."/>
            <person name="Zhang C."/>
            <person name="Devos K."/>
            <person name="Sigmon B."/>
            <person name="Yu B."/>
            <person name="Obata T."/>
            <person name="Schmutz J."/>
            <person name="Schnable J."/>
        </authorList>
    </citation>
    <scope>NUCLEOTIDE SEQUENCE [LARGE SCALE GENOMIC DNA]</scope>
    <source>
        <strain evidence="3">cv. 540-79</strain>
    </source>
</reference>
<dbReference type="AlphaFoldDB" id="A0A9W8CEE6"/>
<protein>
    <submittedName>
        <fullName evidence="2">Uncharacterized protein</fullName>
    </submittedName>
</protein>
<dbReference type="Proteomes" id="UP001164776">
    <property type="component" value="Unassembled WGS sequence"/>
</dbReference>
<proteinExistence type="predicted"/>